<evidence type="ECO:0000313" key="2">
    <source>
        <dbReference type="Proteomes" id="UP000019149"/>
    </source>
</evidence>
<organism evidence="1 2">
    <name type="scientific">Echinococcus granulosus</name>
    <name type="common">Hydatid tapeworm</name>
    <dbReference type="NCBI Taxonomy" id="6210"/>
    <lineage>
        <taxon>Eukaryota</taxon>
        <taxon>Metazoa</taxon>
        <taxon>Spiralia</taxon>
        <taxon>Lophotrochozoa</taxon>
        <taxon>Platyhelminthes</taxon>
        <taxon>Cestoda</taxon>
        <taxon>Eucestoda</taxon>
        <taxon>Cyclophyllidea</taxon>
        <taxon>Taeniidae</taxon>
        <taxon>Echinococcus</taxon>
        <taxon>Echinococcus granulosus group</taxon>
    </lineage>
</organism>
<dbReference type="EMBL" id="APAU02000198">
    <property type="protein sequence ID" value="EUB54946.1"/>
    <property type="molecule type" value="Genomic_DNA"/>
</dbReference>
<dbReference type="CTD" id="36345919"/>
<evidence type="ECO:0000313" key="1">
    <source>
        <dbReference type="EMBL" id="EUB54946.1"/>
    </source>
</evidence>
<dbReference type="Proteomes" id="UP000019149">
    <property type="component" value="Unassembled WGS sequence"/>
</dbReference>
<gene>
    <name evidence="1" type="ORF">EGR_10204</name>
</gene>
<reference evidence="1 2" key="1">
    <citation type="journal article" date="2013" name="Nat. Genet.">
        <title>The genome of the hydatid tapeworm Echinococcus granulosus.</title>
        <authorList>
            <person name="Zheng H."/>
            <person name="Zhang W."/>
            <person name="Zhang L."/>
            <person name="Zhang Z."/>
            <person name="Li J."/>
            <person name="Lu G."/>
            <person name="Zhu Y."/>
            <person name="Wang Y."/>
            <person name="Huang Y."/>
            <person name="Liu J."/>
            <person name="Kang H."/>
            <person name="Chen J."/>
            <person name="Wang L."/>
            <person name="Chen A."/>
            <person name="Yu S."/>
            <person name="Gao Z."/>
            <person name="Jin L."/>
            <person name="Gu W."/>
            <person name="Wang Z."/>
            <person name="Zhao L."/>
            <person name="Shi B."/>
            <person name="Wen H."/>
            <person name="Lin R."/>
            <person name="Jones M.K."/>
            <person name="Brejova B."/>
            <person name="Vinar T."/>
            <person name="Zhao G."/>
            <person name="McManus D.P."/>
            <person name="Chen Z."/>
            <person name="Zhou Y."/>
            <person name="Wang S."/>
        </authorList>
    </citation>
    <scope>NUCLEOTIDE SEQUENCE [LARGE SCALE GENOMIC DNA]</scope>
</reference>
<dbReference type="RefSeq" id="XP_024346142.1">
    <property type="nucleotide sequence ID" value="XM_024499453.1"/>
</dbReference>
<dbReference type="KEGG" id="egl:EGR_10204"/>
<sequence>MKNPLGGRESSSSTPFSFYLMGGERTCPLLVMLEREEEGKLIGSEAKCHLLPHSI</sequence>
<protein>
    <submittedName>
        <fullName evidence="1">Uncharacterized protein</fullName>
    </submittedName>
</protein>
<dbReference type="GeneID" id="36345919"/>
<keyword evidence="2" id="KW-1185">Reference proteome</keyword>
<accession>W6U324</accession>
<comment type="caution">
    <text evidence="1">The sequence shown here is derived from an EMBL/GenBank/DDBJ whole genome shotgun (WGS) entry which is preliminary data.</text>
</comment>
<proteinExistence type="predicted"/>
<name>W6U324_ECHGR</name>
<dbReference type="AlphaFoldDB" id="W6U324"/>